<dbReference type="PANTHER" id="PTHR33279:SF6">
    <property type="entry name" value="SULFUR CARRIER PROTEIN YEDF-RELATED"/>
    <property type="match status" value="1"/>
</dbReference>
<dbReference type="Proteomes" id="UP000646579">
    <property type="component" value="Unassembled WGS sequence"/>
</dbReference>
<gene>
    <name evidence="3" type="ORF">GCM10007989_22470</name>
</gene>
<comment type="similarity">
    <text evidence="1">Belongs to the sulfur carrier protein TusA family.</text>
</comment>
<keyword evidence="4" id="KW-1185">Reference proteome</keyword>
<dbReference type="CDD" id="cd00291">
    <property type="entry name" value="SirA_YedF_YeeD"/>
    <property type="match status" value="1"/>
</dbReference>
<dbReference type="Pfam" id="PF01206">
    <property type="entry name" value="TusA"/>
    <property type="match status" value="1"/>
</dbReference>
<name>A0A918S706_9HYPH</name>
<evidence type="ECO:0000313" key="4">
    <source>
        <dbReference type="Proteomes" id="UP000646579"/>
    </source>
</evidence>
<comment type="caution">
    <text evidence="3">The sequence shown here is derived from an EMBL/GenBank/DDBJ whole genome shotgun (WGS) entry which is preliminary data.</text>
</comment>
<organism evidence="3 4">
    <name type="scientific">Devosia pacifica</name>
    <dbReference type="NCBI Taxonomy" id="1335967"/>
    <lineage>
        <taxon>Bacteria</taxon>
        <taxon>Pseudomonadati</taxon>
        <taxon>Pseudomonadota</taxon>
        <taxon>Alphaproteobacteria</taxon>
        <taxon>Hyphomicrobiales</taxon>
        <taxon>Devosiaceae</taxon>
        <taxon>Devosia</taxon>
    </lineage>
</organism>
<dbReference type="InterPro" id="IPR036868">
    <property type="entry name" value="TusA-like_sf"/>
</dbReference>
<dbReference type="Gene3D" id="3.30.110.40">
    <property type="entry name" value="TusA-like domain"/>
    <property type="match status" value="1"/>
</dbReference>
<evidence type="ECO:0000256" key="1">
    <source>
        <dbReference type="ARBA" id="ARBA00008984"/>
    </source>
</evidence>
<proteinExistence type="inferred from homology"/>
<dbReference type="AlphaFoldDB" id="A0A918S706"/>
<feature type="domain" description="UPF0033" evidence="2">
    <location>
        <begin position="8"/>
        <end position="32"/>
    </location>
</feature>
<evidence type="ECO:0000313" key="3">
    <source>
        <dbReference type="EMBL" id="GHA26214.1"/>
    </source>
</evidence>
<dbReference type="EMBL" id="BMZE01000002">
    <property type="protein sequence ID" value="GHA26214.1"/>
    <property type="molecule type" value="Genomic_DNA"/>
</dbReference>
<reference evidence="3" key="2">
    <citation type="submission" date="2020-09" db="EMBL/GenBank/DDBJ databases">
        <authorList>
            <person name="Sun Q."/>
            <person name="Kim S."/>
        </authorList>
    </citation>
    <scope>NUCLEOTIDE SEQUENCE</scope>
    <source>
        <strain evidence="3">KCTC 32437</strain>
    </source>
</reference>
<dbReference type="InterPro" id="IPR001455">
    <property type="entry name" value="TusA-like"/>
</dbReference>
<dbReference type="RefSeq" id="WP_244640133.1">
    <property type="nucleotide sequence ID" value="NZ_BMZE01000002.1"/>
</dbReference>
<reference evidence="3" key="1">
    <citation type="journal article" date="2014" name="Int. J. Syst. Evol. Microbiol.">
        <title>Complete genome sequence of Corynebacterium casei LMG S-19264T (=DSM 44701T), isolated from a smear-ripened cheese.</title>
        <authorList>
            <consortium name="US DOE Joint Genome Institute (JGI-PGF)"/>
            <person name="Walter F."/>
            <person name="Albersmeier A."/>
            <person name="Kalinowski J."/>
            <person name="Ruckert C."/>
        </authorList>
    </citation>
    <scope>NUCLEOTIDE SEQUENCE</scope>
    <source>
        <strain evidence="3">KCTC 32437</strain>
    </source>
</reference>
<dbReference type="PANTHER" id="PTHR33279">
    <property type="entry name" value="SULFUR CARRIER PROTEIN YEDF-RELATED"/>
    <property type="match status" value="1"/>
</dbReference>
<accession>A0A918S706</accession>
<dbReference type="PROSITE" id="PS01148">
    <property type="entry name" value="UPF0033"/>
    <property type="match status" value="1"/>
</dbReference>
<protein>
    <submittedName>
        <fullName evidence="3">Transcriptional regulator</fullName>
    </submittedName>
</protein>
<sequence length="75" mass="8246">MPTDPETLDLRGLKCPLPVLKTEKRLAELSPGAALVVLASDPMARIDIPLYCRQHGHEVEVAEADGALRFAILRR</sequence>
<evidence type="ECO:0000259" key="2">
    <source>
        <dbReference type="PROSITE" id="PS01148"/>
    </source>
</evidence>
<dbReference type="SUPFAM" id="SSF64307">
    <property type="entry name" value="SirA-like"/>
    <property type="match status" value="1"/>
</dbReference>